<feature type="region of interest" description="Disordered" evidence="7">
    <location>
        <begin position="1"/>
        <end position="67"/>
    </location>
</feature>
<keyword evidence="8" id="KW-0472">Membrane</keyword>
<comment type="subcellular location">
    <subcellularLocation>
        <location evidence="1">Nucleus</location>
        <location evidence="1">Nucleolus</location>
    </subcellularLocation>
</comment>
<dbReference type="PROSITE" id="PS51714">
    <property type="entry name" value="G_BMS1"/>
    <property type="match status" value="1"/>
</dbReference>
<gene>
    <name evidence="10" type="ORF">TTEB3V08_LOCUS5345</name>
</gene>
<evidence type="ECO:0000256" key="6">
    <source>
        <dbReference type="ARBA" id="ARBA00040070"/>
    </source>
</evidence>
<evidence type="ECO:0000256" key="2">
    <source>
        <dbReference type="ARBA" id="ARBA00022517"/>
    </source>
</evidence>
<keyword evidence="3" id="KW-0539">Nucleus</keyword>
<dbReference type="Pfam" id="PF08142">
    <property type="entry name" value="AARP2CN"/>
    <property type="match status" value="1"/>
</dbReference>
<evidence type="ECO:0000256" key="7">
    <source>
        <dbReference type="SAM" id="MobiDB-lite"/>
    </source>
</evidence>
<dbReference type="InterPro" id="IPR039761">
    <property type="entry name" value="Bms1/Tsr1"/>
</dbReference>
<protein>
    <recommendedName>
        <fullName evidence="6">Pre-rRNA-processing protein TSR1 homolog</fullName>
    </recommendedName>
</protein>
<name>A0A7R9IFD9_9NEOP</name>
<evidence type="ECO:0000313" key="10">
    <source>
        <dbReference type="EMBL" id="CAD7457350.1"/>
    </source>
</evidence>
<dbReference type="InterPro" id="IPR036259">
    <property type="entry name" value="MFS_trans_sf"/>
</dbReference>
<proteinExistence type="inferred from homology"/>
<keyword evidence="8" id="KW-1133">Transmembrane helix</keyword>
<evidence type="ECO:0000256" key="1">
    <source>
        <dbReference type="ARBA" id="ARBA00004604"/>
    </source>
</evidence>
<dbReference type="SUPFAM" id="SSF103473">
    <property type="entry name" value="MFS general substrate transporter"/>
    <property type="match status" value="1"/>
</dbReference>
<feature type="region of interest" description="Disordered" evidence="7">
    <location>
        <begin position="306"/>
        <end position="415"/>
    </location>
</feature>
<evidence type="ECO:0000256" key="8">
    <source>
        <dbReference type="SAM" id="Phobius"/>
    </source>
</evidence>
<organism evidence="10">
    <name type="scientific">Timema tahoe</name>
    <dbReference type="NCBI Taxonomy" id="61484"/>
    <lineage>
        <taxon>Eukaryota</taxon>
        <taxon>Metazoa</taxon>
        <taxon>Ecdysozoa</taxon>
        <taxon>Arthropoda</taxon>
        <taxon>Hexapoda</taxon>
        <taxon>Insecta</taxon>
        <taxon>Pterygota</taxon>
        <taxon>Neoptera</taxon>
        <taxon>Polyneoptera</taxon>
        <taxon>Phasmatodea</taxon>
        <taxon>Timematodea</taxon>
        <taxon>Timematoidea</taxon>
        <taxon>Timematidae</taxon>
        <taxon>Timema</taxon>
    </lineage>
</organism>
<evidence type="ECO:0000256" key="4">
    <source>
        <dbReference type="ARBA" id="ARBA00037087"/>
    </source>
</evidence>
<feature type="compositionally biased region" description="Basic residues" evidence="7">
    <location>
        <begin position="19"/>
        <end position="30"/>
    </location>
</feature>
<dbReference type="Pfam" id="PF22298">
    <property type="entry name" value="Tsr1_G-like"/>
    <property type="match status" value="1"/>
</dbReference>
<dbReference type="PANTHER" id="PTHR12858">
    <property type="entry name" value="RIBOSOME BIOGENESIS PROTEIN"/>
    <property type="match status" value="1"/>
</dbReference>
<keyword evidence="2" id="KW-0690">Ribosome biogenesis</keyword>
<dbReference type="GO" id="GO:0005525">
    <property type="term" value="F:GTP binding"/>
    <property type="evidence" value="ECO:0007669"/>
    <property type="project" value="TreeGrafter"/>
</dbReference>
<dbReference type="AlphaFoldDB" id="A0A7R9IFD9"/>
<comment type="function">
    <text evidence="4">Required during maturation of the 40S ribosomal subunit in the nucleolus.</text>
</comment>
<dbReference type="GO" id="GO:0005730">
    <property type="term" value="C:nucleolus"/>
    <property type="evidence" value="ECO:0007669"/>
    <property type="project" value="UniProtKB-SubCell"/>
</dbReference>
<dbReference type="InterPro" id="IPR007034">
    <property type="entry name" value="BMS1_TSR1_C"/>
</dbReference>
<dbReference type="GO" id="GO:0000479">
    <property type="term" value="P:endonucleolytic cleavage of tricistronic rRNA transcript (SSU-rRNA, 5.8S rRNA, LSU-rRNA)"/>
    <property type="evidence" value="ECO:0007669"/>
    <property type="project" value="TreeGrafter"/>
</dbReference>
<dbReference type="PANTHER" id="PTHR12858:SF1">
    <property type="entry name" value="PRE-RRNA-PROCESSING PROTEIN TSR1 HOMOLOG"/>
    <property type="match status" value="1"/>
</dbReference>
<dbReference type="InterPro" id="IPR030387">
    <property type="entry name" value="G_Bms1/Tsr1_dom"/>
</dbReference>
<dbReference type="EMBL" id="OE001665">
    <property type="protein sequence ID" value="CAD7457350.1"/>
    <property type="molecule type" value="Genomic_DNA"/>
</dbReference>
<comment type="similarity">
    <text evidence="5">Belongs to the TRAFAC class translation factor GTPase superfamily. Bms1-like GTPase family. TSR1 subfamily.</text>
</comment>
<dbReference type="GO" id="GO:0003924">
    <property type="term" value="F:GTPase activity"/>
    <property type="evidence" value="ECO:0007669"/>
    <property type="project" value="TreeGrafter"/>
</dbReference>
<evidence type="ECO:0000256" key="5">
    <source>
        <dbReference type="ARBA" id="ARBA00038288"/>
    </source>
</evidence>
<dbReference type="SMART" id="SM00785">
    <property type="entry name" value="AARP2CN"/>
    <property type="match status" value="1"/>
</dbReference>
<dbReference type="GO" id="GO:0034511">
    <property type="term" value="F:U3 snoRNA binding"/>
    <property type="evidence" value="ECO:0007669"/>
    <property type="project" value="TreeGrafter"/>
</dbReference>
<feature type="transmembrane region" description="Helical" evidence="8">
    <location>
        <begin position="919"/>
        <end position="936"/>
    </location>
</feature>
<reference evidence="10" key="1">
    <citation type="submission" date="2020-11" db="EMBL/GenBank/DDBJ databases">
        <authorList>
            <person name="Tran Van P."/>
        </authorList>
    </citation>
    <scope>NUCLEOTIDE SEQUENCE</scope>
</reference>
<feature type="compositionally biased region" description="Basic and acidic residues" evidence="7">
    <location>
        <begin position="309"/>
        <end position="326"/>
    </location>
</feature>
<dbReference type="GO" id="GO:0000462">
    <property type="term" value="P:maturation of SSU-rRNA from tricistronic rRNA transcript (SSU-rRNA, 5.8S rRNA, LSU-rRNA)"/>
    <property type="evidence" value="ECO:0007669"/>
    <property type="project" value="TreeGrafter"/>
</dbReference>
<evidence type="ECO:0000256" key="3">
    <source>
        <dbReference type="ARBA" id="ARBA00023242"/>
    </source>
</evidence>
<dbReference type="GO" id="GO:0030688">
    <property type="term" value="C:preribosome, small subunit precursor"/>
    <property type="evidence" value="ECO:0007669"/>
    <property type="project" value="TreeGrafter"/>
</dbReference>
<dbReference type="InterPro" id="IPR012948">
    <property type="entry name" value="AARP2CN"/>
</dbReference>
<accession>A0A7R9IFD9</accession>
<feature type="transmembrane region" description="Helical" evidence="8">
    <location>
        <begin position="865"/>
        <end position="884"/>
    </location>
</feature>
<feature type="domain" description="Bms1-type G" evidence="9">
    <location>
        <begin position="87"/>
        <end position="248"/>
    </location>
</feature>
<feature type="transmembrane region" description="Helical" evidence="8">
    <location>
        <begin position="839"/>
        <end position="859"/>
    </location>
</feature>
<sequence length="1086" mass="122408">MVVESGQEHHRAGVFKQQNKTHKHGRHRSKGSISSAVKGKVSVKTLTKRARKELKKDERRNQAVQLRQKKRDEVLLKKRSLGGACTAPFLIAVVSLNADIDPFGILEFIKQADDEAVITNSGEGNIHISVPRFKQRFTLVVPAPGDLYSSLDALKVADTVMFLVSASSGETIDDAGEKILTAIMAQGLPSTVVAVTDLESIPPKKRHTAKQQVQKDVLRWLPDEKIITLDKIGDGLNFLRKVGSQKQRAVIQRDRRPHMLAEVAEFMPDDEGSTGTLKVSGFVRGCPLSVNSLVHIPGWGDFQMSHLETTSDPHPLDKGRAARDSGMETDDSDITRVLATADPRIQESLQSENSLDPMEGEQTWPTEEELDEAKESLESKRRVKRVPKGTSDYQAAWIPDELKDDDDDGETDENSEEEIIKMNEADSDGVSSCGDEDADDYETITVTEGGVDAQRYDDKMDLSEEQETLKKIKEARTDSQFPDEIDTPHETPARVRFQKYRGLQSFRTSPWDPCENLPVEYSRIFQFANFDRTKKRVLKDSKETEGAMPGWYVTLHIHGVPQHLWAARRSGHPLVVYILLPHEQKMSLLNIVLKRTGPIENQQPIKSKEQLVFHIGHRRFKACPIFSQHTNGSKHKYERYFQPEATVVASLFAPIVFPPCSVMAYSEMKDGSQELVATGSVLSVNPNRIVAKRVVLSGHPFKIHKRSAVVRFMFFNPEDVTWFKPVELRTKHGRRGHIKESLGTHGHMKCVFDGQLKSEDTILMNLYKRVFPKWTYEPFVNAPPSLFINRLTDEAMVWGDISDWSVWSQILVYTSLQCGHVLASKSPTLLLLGLFGNKVILPVALFMMSFFSIVMPWLIQSEYTFILQGVLLGTLQGLVSSCATTSQLNIKDFLDTIDIITSLLLASFITKILGWEYVFYIQGILGIVIAVVWWLSDTKSLNEIVQDQKCQQNCTKAHQKMNEKESERLREEAKAVSTVVEQGFSYATVAARGLQKGVEVNKRTGKDINQMRETIFKYVDPAREKLNIKSIRPAGKLLVVETETEKDIEKLTKNEGVSLREAKNEKATSLNDIPVDIEEELKDIVY</sequence>
<keyword evidence="8" id="KW-0812">Transmembrane</keyword>
<feature type="compositionally biased region" description="Acidic residues" evidence="7">
    <location>
        <begin position="402"/>
        <end position="415"/>
    </location>
</feature>
<evidence type="ECO:0000259" key="9">
    <source>
        <dbReference type="PROSITE" id="PS51714"/>
    </source>
</evidence>
<dbReference type="Pfam" id="PF04950">
    <property type="entry name" value="RIBIOP_C"/>
    <property type="match status" value="1"/>
</dbReference>
<dbReference type="SMART" id="SM01362">
    <property type="entry name" value="DUF663"/>
    <property type="match status" value="1"/>
</dbReference>
<feature type="compositionally biased region" description="Basic and acidic residues" evidence="7">
    <location>
        <begin position="1"/>
        <end position="11"/>
    </location>
</feature>